<proteinExistence type="predicted"/>
<keyword evidence="2" id="KW-1185">Reference proteome</keyword>
<evidence type="ECO:0000313" key="2">
    <source>
        <dbReference type="Proteomes" id="UP000633509"/>
    </source>
</evidence>
<sequence length="135" mass="15179">MHDLELVNLADESLLPCQVTTQTDGETYELRLTRASASPIRVHSSIDFEDALRQLRTELEQQNLLLLCNRYRRDAFVSSMSRQMSEGLSCYLVVTGEPVSPELLADSLGAAPRRDVVTAEEASKFINEWIASFDD</sequence>
<evidence type="ECO:0000313" key="1">
    <source>
        <dbReference type="EMBL" id="MBE1589040.1"/>
    </source>
</evidence>
<gene>
    <name evidence="1" type="ORF">H4W80_007298</name>
</gene>
<comment type="caution">
    <text evidence="1">The sequence shown here is derived from an EMBL/GenBank/DDBJ whole genome shotgun (WGS) entry which is preliminary data.</text>
</comment>
<name>A0ABR9M809_9ACTN</name>
<reference evidence="1 2" key="1">
    <citation type="submission" date="2020-10" db="EMBL/GenBank/DDBJ databases">
        <title>Sequencing the genomes of 1000 actinobacteria strains.</title>
        <authorList>
            <person name="Klenk H.-P."/>
        </authorList>
    </citation>
    <scope>NUCLEOTIDE SEQUENCE [LARGE SCALE GENOMIC DNA]</scope>
    <source>
        <strain evidence="1 2">DSM 43173</strain>
    </source>
</reference>
<dbReference type="EMBL" id="JADBEK010000001">
    <property type="protein sequence ID" value="MBE1589040.1"/>
    <property type="molecule type" value="Genomic_DNA"/>
</dbReference>
<accession>A0ABR9M809</accession>
<dbReference type="Proteomes" id="UP000633509">
    <property type="component" value="Unassembled WGS sequence"/>
</dbReference>
<organism evidence="1 2">
    <name type="scientific">Nonomuraea angiospora</name>
    <dbReference type="NCBI Taxonomy" id="46172"/>
    <lineage>
        <taxon>Bacteria</taxon>
        <taxon>Bacillati</taxon>
        <taxon>Actinomycetota</taxon>
        <taxon>Actinomycetes</taxon>
        <taxon>Streptosporangiales</taxon>
        <taxon>Streptosporangiaceae</taxon>
        <taxon>Nonomuraea</taxon>
    </lineage>
</organism>
<dbReference type="RefSeq" id="WP_192789148.1">
    <property type="nucleotide sequence ID" value="NZ_JADBEK010000001.1"/>
</dbReference>
<protein>
    <submittedName>
        <fullName evidence="1">Uncharacterized protein</fullName>
    </submittedName>
</protein>